<organism evidence="3 4">
    <name type="scientific">Terribacillus saccharophilus</name>
    <dbReference type="NCBI Taxonomy" id="361277"/>
    <lineage>
        <taxon>Bacteria</taxon>
        <taxon>Bacillati</taxon>
        <taxon>Bacillota</taxon>
        <taxon>Bacilli</taxon>
        <taxon>Bacillales</taxon>
        <taxon>Bacillaceae</taxon>
        <taxon>Terribacillus</taxon>
    </lineage>
</organism>
<accession>A0ABX4GZI7</accession>
<evidence type="ECO:0000259" key="2">
    <source>
        <dbReference type="PROSITE" id="PS51756"/>
    </source>
</evidence>
<proteinExistence type="inferred from homology"/>
<dbReference type="RefSeq" id="WP_095218566.1">
    <property type="nucleotide sequence ID" value="NZ_NPBJ01000014.1"/>
</dbReference>
<sequence>MKQLHNQSLHTDINQLLNQFDTKLDQMNQLRNAIVELVSNQESFTGATGNSIRTYYQNIHLPFISFYCASLENYKSSLQKLRETSFNLEENKSGVIKQEFLEGELTDSLDRTKRKAIDLVDEANSTFSSISDIVHISHLNTDDFKSSIDEAKRATDETVEDLVNFDSNNSEGLESVGDDILMMEQYVAEMESMVKNGTLSLENYTPLQTNLSLAHSAIIQSLDSRINSSSTTYPYQFEPMKALYSSKTPWQNITTGQKGYAASAYKVSSDTKKGYNFEPNIKDGWSDGVGNASFLLNIDLDDKKGEIGGSASIVNTDFMDKGIESLKTKLLYGDFQADVPYAFNSISNSILYGQNIGGKIEAGVGKVEISHDNSPISGSFNFGQAEAKANYEDYTLSAGASASAVKLEIKVEPLNFFGYEPLEEWFGIEKDPYLGVDILLGSAGIGGSVGMETSIYAAYGIGVGGKAGLMPEDQE</sequence>
<dbReference type="PROSITE" id="PS51756">
    <property type="entry name" value="LXG"/>
    <property type="match status" value="1"/>
</dbReference>
<evidence type="ECO:0000313" key="4">
    <source>
        <dbReference type="Proteomes" id="UP000216852"/>
    </source>
</evidence>
<dbReference type="InterPro" id="IPR006829">
    <property type="entry name" value="LXG_dom"/>
</dbReference>
<keyword evidence="4" id="KW-1185">Reference proteome</keyword>
<name>A0ABX4GZI7_9BACI</name>
<comment type="similarity">
    <text evidence="1">In the N-terminal section; belongs to the LXG family.</text>
</comment>
<gene>
    <name evidence="3" type="ORF">CHH48_07720</name>
</gene>
<dbReference type="Proteomes" id="UP000216852">
    <property type="component" value="Unassembled WGS sequence"/>
</dbReference>
<reference evidence="3 4" key="1">
    <citation type="submission" date="2017-07" db="EMBL/GenBank/DDBJ databases">
        <title>Isolation and whole genome analysis of endospore-forming bacteria from heroin.</title>
        <authorList>
            <person name="Kalinowski J."/>
            <person name="Ahrens B."/>
            <person name="Al-Dilaimi A."/>
            <person name="Winkler A."/>
            <person name="Wibberg D."/>
            <person name="Schleenbecker U."/>
            <person name="Ruckert C."/>
            <person name="Wolfel R."/>
            <person name="Grass G."/>
        </authorList>
    </citation>
    <scope>NUCLEOTIDE SEQUENCE [LARGE SCALE GENOMIC DNA]</scope>
    <source>
        <strain evidence="3 4">7517-1</strain>
    </source>
</reference>
<dbReference type="EMBL" id="NPBJ01000014">
    <property type="protein sequence ID" value="PAE00302.1"/>
    <property type="molecule type" value="Genomic_DNA"/>
</dbReference>
<evidence type="ECO:0000256" key="1">
    <source>
        <dbReference type="ARBA" id="ARBA00034117"/>
    </source>
</evidence>
<feature type="domain" description="LXG" evidence="2">
    <location>
        <begin position="1"/>
        <end position="235"/>
    </location>
</feature>
<protein>
    <recommendedName>
        <fullName evidence="2">LXG domain-containing protein</fullName>
    </recommendedName>
</protein>
<evidence type="ECO:0000313" key="3">
    <source>
        <dbReference type="EMBL" id="PAE00302.1"/>
    </source>
</evidence>
<comment type="caution">
    <text evidence="3">The sequence shown here is derived from an EMBL/GenBank/DDBJ whole genome shotgun (WGS) entry which is preliminary data.</text>
</comment>
<dbReference type="Pfam" id="PF04740">
    <property type="entry name" value="LXG"/>
    <property type="match status" value="1"/>
</dbReference>